<dbReference type="CDD" id="cd01406">
    <property type="entry name" value="SIR2-like"/>
    <property type="match status" value="1"/>
</dbReference>
<proteinExistence type="predicted"/>
<dbReference type="Gene3D" id="3.40.50.1220">
    <property type="entry name" value="TPP-binding domain"/>
    <property type="match status" value="1"/>
</dbReference>
<dbReference type="PIRSF" id="PIRSF033541">
    <property type="entry name" value="ORF25P_Sir2"/>
    <property type="match status" value="1"/>
</dbReference>
<evidence type="ECO:0000313" key="1">
    <source>
        <dbReference type="EMBL" id="MBP0446562.1"/>
    </source>
</evidence>
<accession>A0ABS4AHQ5</accession>
<keyword evidence="2" id="KW-1185">Reference proteome</keyword>
<dbReference type="RefSeq" id="WP_209380830.1">
    <property type="nucleotide sequence ID" value="NZ_JAGIZB010000018.1"/>
</dbReference>
<evidence type="ECO:0000313" key="2">
    <source>
        <dbReference type="Proteomes" id="UP000681594"/>
    </source>
</evidence>
<dbReference type="Pfam" id="PF13289">
    <property type="entry name" value="SIR2_2"/>
    <property type="match status" value="1"/>
</dbReference>
<dbReference type="EMBL" id="JAGIZB010000018">
    <property type="protein sequence ID" value="MBP0446562.1"/>
    <property type="molecule type" value="Genomic_DNA"/>
</dbReference>
<dbReference type="SUPFAM" id="SSF52467">
    <property type="entry name" value="DHS-like NAD/FAD-binding domain"/>
    <property type="match status" value="1"/>
</dbReference>
<dbReference type="InterPro" id="IPR014583">
    <property type="entry name" value="Uncharacterised_Sir2-like"/>
</dbReference>
<dbReference type="Proteomes" id="UP000681594">
    <property type="component" value="Unassembled WGS sequence"/>
</dbReference>
<name>A0ABS4AHQ5_9PROT</name>
<reference evidence="1 2" key="1">
    <citation type="submission" date="2021-03" db="EMBL/GenBank/DDBJ databases">
        <authorList>
            <person name="So Y."/>
        </authorList>
    </citation>
    <scope>NUCLEOTIDE SEQUENCE [LARGE SCALE GENOMIC DNA]</scope>
    <source>
        <strain evidence="1 2">SSH11</strain>
    </source>
</reference>
<comment type="caution">
    <text evidence="1">The sequence shown here is derived from an EMBL/GenBank/DDBJ whole genome shotgun (WGS) entry which is preliminary data.</text>
</comment>
<organism evidence="1 2">
    <name type="scientific">Pararoseomonas baculiformis</name>
    <dbReference type="NCBI Taxonomy" id="2820812"/>
    <lineage>
        <taxon>Bacteria</taxon>
        <taxon>Pseudomonadati</taxon>
        <taxon>Pseudomonadota</taxon>
        <taxon>Alphaproteobacteria</taxon>
        <taxon>Acetobacterales</taxon>
        <taxon>Acetobacteraceae</taxon>
        <taxon>Pararoseomonas</taxon>
    </lineage>
</organism>
<sequence>MPSELETLASVVRERRAILFVGAGLSMTVGLPSWRQLIEHLGQELELGTELVLGTDSTYQTLAEYYRLRKGSIGPLRSWMDRNWSVSDEKVRASRLHEIVVQLDFPIIYTTNYDANLETAFRVHGRDYVKIANTRDIAKANQGVTQIIKFHGDFDDDQSLVIAETDYLNRLSFTSPLDIKLWADALGRTLLFIGYSMSDLNIRLLLHRLAQIWKESGHEKDRPCPFVFMSRRNEVQEAVLGQWGINVITGAEEDPQASLANFLEELVRRVQAPG</sequence>
<gene>
    <name evidence="1" type="ORF">J8J14_17445</name>
</gene>
<protein>
    <submittedName>
        <fullName evidence="1">SIR2 family protein</fullName>
    </submittedName>
</protein>
<dbReference type="InterPro" id="IPR029035">
    <property type="entry name" value="DHS-like_NAD/FAD-binding_dom"/>
</dbReference>